<name>A0ABY0QZD1_9FLAO</name>
<accession>A0ABY0QZD1</accession>
<evidence type="ECO:0000313" key="2">
    <source>
        <dbReference type="Proteomes" id="UP000199242"/>
    </source>
</evidence>
<dbReference type="EMBL" id="FNHD01000014">
    <property type="protein sequence ID" value="SDM14541.1"/>
    <property type="molecule type" value="Genomic_DNA"/>
</dbReference>
<dbReference type="Proteomes" id="UP000199242">
    <property type="component" value="Unassembled WGS sequence"/>
</dbReference>
<protein>
    <recommendedName>
        <fullName evidence="3">Tox-MPTase4 domain-containing protein</fullName>
    </recommendedName>
</protein>
<sequence length="113" mass="12924">MDFLISKNHNYNITLTKGVFTGQHGTIFWGKDKSSLVLRHNGNITTIIHESIHLYQIIKKQFYYKPFTADSQLQISINAEVAAFRVTHSLIGISGIFKLSNITPAYIKNNYTY</sequence>
<reference evidence="1 2" key="1">
    <citation type="submission" date="2016-10" db="EMBL/GenBank/DDBJ databases">
        <authorList>
            <person name="Varghese N."/>
            <person name="Submissions S."/>
        </authorList>
    </citation>
    <scope>NUCLEOTIDE SEQUENCE [LARGE SCALE GENOMIC DNA]</scope>
    <source>
        <strain evidence="1 2">CGMCC 1.10941</strain>
    </source>
</reference>
<comment type="caution">
    <text evidence="1">The sequence shown here is derived from an EMBL/GenBank/DDBJ whole genome shotgun (WGS) entry which is preliminary data.</text>
</comment>
<dbReference type="RefSeq" id="WP_089744923.1">
    <property type="nucleotide sequence ID" value="NZ_FNHD01000014.1"/>
</dbReference>
<evidence type="ECO:0000313" key="1">
    <source>
        <dbReference type="EMBL" id="SDM14541.1"/>
    </source>
</evidence>
<proteinExistence type="predicted"/>
<keyword evidence="2" id="KW-1185">Reference proteome</keyword>
<evidence type="ECO:0008006" key="3">
    <source>
        <dbReference type="Google" id="ProtNLM"/>
    </source>
</evidence>
<organism evidence="1 2">
    <name type="scientific">Chryseobacterium taihuense</name>
    <dbReference type="NCBI Taxonomy" id="1141221"/>
    <lineage>
        <taxon>Bacteria</taxon>
        <taxon>Pseudomonadati</taxon>
        <taxon>Bacteroidota</taxon>
        <taxon>Flavobacteriia</taxon>
        <taxon>Flavobacteriales</taxon>
        <taxon>Weeksellaceae</taxon>
        <taxon>Chryseobacterium group</taxon>
        <taxon>Chryseobacterium</taxon>
    </lineage>
</organism>
<gene>
    <name evidence="1" type="ORF">SAMN05216273_11488</name>
</gene>